<dbReference type="InterPro" id="IPR004089">
    <property type="entry name" value="MCPsignal_dom"/>
</dbReference>
<accession>A0A098B5S5</accession>
<dbReference type="InterPro" id="IPR029151">
    <property type="entry name" value="Sensor-like_sf"/>
</dbReference>
<dbReference type="GO" id="GO:0007165">
    <property type="term" value="P:signal transduction"/>
    <property type="evidence" value="ECO:0007669"/>
    <property type="project" value="UniProtKB-KW"/>
</dbReference>
<evidence type="ECO:0000313" key="4">
    <source>
        <dbReference type="EMBL" id="CDX03697.1"/>
    </source>
</evidence>
<proteinExistence type="predicted"/>
<dbReference type="Pfam" id="PF00015">
    <property type="entry name" value="MCPsignal"/>
    <property type="match status" value="1"/>
</dbReference>
<dbReference type="RefSeq" id="WP_015943735.1">
    <property type="nucleotide sequence ID" value="NZ_LK996017.1"/>
</dbReference>
<evidence type="ECO:0000256" key="1">
    <source>
        <dbReference type="ARBA" id="ARBA00023224"/>
    </source>
</evidence>
<dbReference type="SUPFAM" id="SSF58104">
    <property type="entry name" value="Methyl-accepting chemotaxis protein (MCP) signaling domain"/>
    <property type="match status" value="1"/>
</dbReference>
<name>A0A098B5S5_DESHA</name>
<sequence length="283" mass="30611">MDYCEKSDEEILENYEEVLIHLKDLLNEDMMATITNKTHSYRYFPGNKMAIKGKDPHAKTELLPDNHLLQAMKARKRKVTIVPKHEMGFPFLSIAYPIEGANGEIIGCVGIGKSLEREHKIEEISHGLAATLQQVDAGLQEVAAGSQGLSLKINTAVKLANESAIKIKEIDTVISAISDISSYSNLLGLNASIEAARAGEHGRGFAVVAEEMRKLAMQSNVSAKTVTQILTQMKDSIEEIIAEINAIGSIAENQAAATEEITAAVTDVGTNAQNLAALSTIRV</sequence>
<evidence type="ECO:0000256" key="2">
    <source>
        <dbReference type="PROSITE-ProRule" id="PRU00284"/>
    </source>
</evidence>
<reference evidence="4" key="1">
    <citation type="submission" date="2014-07" db="EMBL/GenBank/DDBJ databases">
        <authorList>
            <person name="Hornung V.Bastian."/>
        </authorList>
    </citation>
    <scope>NUCLEOTIDE SEQUENCE</scope>
    <source>
        <strain evidence="4">PCE-S</strain>
    </source>
</reference>
<protein>
    <submittedName>
        <fullName evidence="4">Methyl-accepting chemotaxis protein signaling domain protein</fullName>
    </submittedName>
</protein>
<dbReference type="SUPFAM" id="SSF103190">
    <property type="entry name" value="Sensory domain-like"/>
    <property type="match status" value="1"/>
</dbReference>
<dbReference type="AlphaFoldDB" id="A0A098B5S5"/>
<keyword evidence="1 2" id="KW-0807">Transducer</keyword>
<evidence type="ECO:0000259" key="3">
    <source>
        <dbReference type="PROSITE" id="PS50111"/>
    </source>
</evidence>
<dbReference type="GO" id="GO:0016020">
    <property type="term" value="C:membrane"/>
    <property type="evidence" value="ECO:0007669"/>
    <property type="project" value="InterPro"/>
</dbReference>
<feature type="domain" description="Methyl-accepting transducer" evidence="3">
    <location>
        <begin position="135"/>
        <end position="283"/>
    </location>
</feature>
<dbReference type="Gene3D" id="1.10.287.950">
    <property type="entry name" value="Methyl-accepting chemotaxis protein"/>
    <property type="match status" value="1"/>
</dbReference>
<organism evidence="4">
    <name type="scientific">Desulfitobacterium hafniense</name>
    <name type="common">Desulfitobacterium frappieri</name>
    <dbReference type="NCBI Taxonomy" id="49338"/>
    <lineage>
        <taxon>Bacteria</taxon>
        <taxon>Bacillati</taxon>
        <taxon>Bacillota</taxon>
        <taxon>Clostridia</taxon>
        <taxon>Eubacteriales</taxon>
        <taxon>Desulfitobacteriaceae</taxon>
        <taxon>Desulfitobacterium</taxon>
    </lineage>
</organism>
<dbReference type="PATRIC" id="fig|49338.4.peg.4092"/>
<dbReference type="SMART" id="SM00283">
    <property type="entry name" value="MA"/>
    <property type="match status" value="1"/>
</dbReference>
<dbReference type="PANTHER" id="PTHR32089">
    <property type="entry name" value="METHYL-ACCEPTING CHEMOTAXIS PROTEIN MCPB"/>
    <property type="match status" value="1"/>
</dbReference>
<dbReference type="PROSITE" id="PS50111">
    <property type="entry name" value="CHEMOTAXIS_TRANSDUC_2"/>
    <property type="match status" value="1"/>
</dbReference>
<dbReference type="EMBL" id="LK996017">
    <property type="protein sequence ID" value="CDX03697.1"/>
    <property type="molecule type" value="Genomic_DNA"/>
</dbReference>
<gene>
    <name evidence="4" type="ORF">DPCES_3811</name>
</gene>
<dbReference type="PANTHER" id="PTHR32089:SF112">
    <property type="entry name" value="LYSOZYME-LIKE PROTEIN-RELATED"/>
    <property type="match status" value="1"/>
</dbReference>